<sequence>MATMHTPSAEDQYNYIADLAADYNAELTDDIFVLDRKYTPKREFTRFAIRHSGWVGGDALWCQHWETCFGEKYPYKPKAASIADGSDANVLEVSHLADISDTDIGRISKFLRSGATVSSQSSSSSSSSSIGTSANALIPSLARGKKRFRLIDERMNEMLGTDYSNFAAWQKLCNMCGIDPAPESIKKCRKAIQQKYINIYDFVEGHPYAFPTFRMFVEYTIGKNKIYPLELAKKDSFTRALLHEIFVHKLMRARFKKNCLH</sequence>
<keyword evidence="2" id="KW-1185">Reference proteome</keyword>
<dbReference type="AlphaFoldDB" id="A0A6A5VMZ3"/>
<dbReference type="PANTHER" id="PTHR38846">
    <property type="entry name" value="C3H1-TYPE DOMAIN-CONTAINING PROTEIN"/>
    <property type="match status" value="1"/>
</dbReference>
<proteinExistence type="predicted"/>
<evidence type="ECO:0000313" key="1">
    <source>
        <dbReference type="EMBL" id="KAF1976336.1"/>
    </source>
</evidence>
<dbReference type="PANTHER" id="PTHR38846:SF1">
    <property type="entry name" value="C3H1-TYPE DOMAIN-CONTAINING PROTEIN"/>
    <property type="match status" value="1"/>
</dbReference>
<name>A0A6A5VMZ3_9PLEO</name>
<organism evidence="1 2">
    <name type="scientific">Bimuria novae-zelandiae CBS 107.79</name>
    <dbReference type="NCBI Taxonomy" id="1447943"/>
    <lineage>
        <taxon>Eukaryota</taxon>
        <taxon>Fungi</taxon>
        <taxon>Dikarya</taxon>
        <taxon>Ascomycota</taxon>
        <taxon>Pezizomycotina</taxon>
        <taxon>Dothideomycetes</taxon>
        <taxon>Pleosporomycetidae</taxon>
        <taxon>Pleosporales</taxon>
        <taxon>Massarineae</taxon>
        <taxon>Didymosphaeriaceae</taxon>
        <taxon>Bimuria</taxon>
    </lineage>
</organism>
<protein>
    <submittedName>
        <fullName evidence="1">Uncharacterized protein</fullName>
    </submittedName>
</protein>
<gene>
    <name evidence="1" type="ORF">BU23DRAFT_551796</name>
</gene>
<evidence type="ECO:0000313" key="2">
    <source>
        <dbReference type="Proteomes" id="UP000800036"/>
    </source>
</evidence>
<dbReference type="EMBL" id="ML976667">
    <property type="protein sequence ID" value="KAF1976336.1"/>
    <property type="molecule type" value="Genomic_DNA"/>
</dbReference>
<dbReference type="Proteomes" id="UP000800036">
    <property type="component" value="Unassembled WGS sequence"/>
</dbReference>
<reference evidence="1" key="1">
    <citation type="journal article" date="2020" name="Stud. Mycol.">
        <title>101 Dothideomycetes genomes: a test case for predicting lifestyles and emergence of pathogens.</title>
        <authorList>
            <person name="Haridas S."/>
            <person name="Albert R."/>
            <person name="Binder M."/>
            <person name="Bloem J."/>
            <person name="Labutti K."/>
            <person name="Salamov A."/>
            <person name="Andreopoulos B."/>
            <person name="Baker S."/>
            <person name="Barry K."/>
            <person name="Bills G."/>
            <person name="Bluhm B."/>
            <person name="Cannon C."/>
            <person name="Castanera R."/>
            <person name="Culley D."/>
            <person name="Daum C."/>
            <person name="Ezra D."/>
            <person name="Gonzalez J."/>
            <person name="Henrissat B."/>
            <person name="Kuo A."/>
            <person name="Liang C."/>
            <person name="Lipzen A."/>
            <person name="Lutzoni F."/>
            <person name="Magnuson J."/>
            <person name="Mondo S."/>
            <person name="Nolan M."/>
            <person name="Ohm R."/>
            <person name="Pangilinan J."/>
            <person name="Park H.-J."/>
            <person name="Ramirez L."/>
            <person name="Alfaro M."/>
            <person name="Sun H."/>
            <person name="Tritt A."/>
            <person name="Yoshinaga Y."/>
            <person name="Zwiers L.-H."/>
            <person name="Turgeon B."/>
            <person name="Goodwin S."/>
            <person name="Spatafora J."/>
            <person name="Crous P."/>
            <person name="Grigoriev I."/>
        </authorList>
    </citation>
    <scope>NUCLEOTIDE SEQUENCE</scope>
    <source>
        <strain evidence="1">CBS 107.79</strain>
    </source>
</reference>
<dbReference type="OrthoDB" id="6105938at2759"/>
<accession>A0A6A5VMZ3</accession>